<gene>
    <name evidence="3" type="ORF">EP51_41090</name>
</gene>
<dbReference type="SUPFAM" id="SSF51735">
    <property type="entry name" value="NAD(P)-binding Rossmann-fold domains"/>
    <property type="match status" value="1"/>
</dbReference>
<protein>
    <submittedName>
        <fullName evidence="3">Oxidoreductase</fullName>
    </submittedName>
</protein>
<geneLocation type="plasmid" evidence="3 4">
    <name>pPDG1</name>
</geneLocation>
<organism evidence="3 4">
    <name type="scientific">Rhodococcus opacus</name>
    <name type="common">Nocardia opaca</name>
    <dbReference type="NCBI Taxonomy" id="37919"/>
    <lineage>
        <taxon>Bacteria</taxon>
        <taxon>Bacillati</taxon>
        <taxon>Actinomycetota</taxon>
        <taxon>Actinomycetes</taxon>
        <taxon>Mycobacteriales</taxon>
        <taxon>Nocardiaceae</taxon>
        <taxon>Rhodococcus</taxon>
    </lineage>
</organism>
<dbReference type="Gene3D" id="3.40.50.720">
    <property type="entry name" value="NAD(P)-binding Rossmann-like Domain"/>
    <property type="match status" value="1"/>
</dbReference>
<evidence type="ECO:0000256" key="2">
    <source>
        <dbReference type="ARBA" id="ARBA00023002"/>
    </source>
</evidence>
<dbReference type="InterPro" id="IPR002347">
    <property type="entry name" value="SDR_fam"/>
</dbReference>
<dbReference type="PANTHER" id="PTHR42760:SF133">
    <property type="entry name" value="3-OXOACYL-[ACYL-CARRIER-PROTEIN] REDUCTASE"/>
    <property type="match status" value="1"/>
</dbReference>
<dbReference type="FunFam" id="3.40.50.720:FF:000084">
    <property type="entry name" value="Short-chain dehydrogenase reductase"/>
    <property type="match status" value="1"/>
</dbReference>
<accession>A0A076EZG3</accession>
<sequence>MTTRVALVTGAARGIGRHIACTLARDGYAVAVVDINFDGYREFRDENEHGSVLDELHDLNADVLAVEADTTDAAALQECTSAIIDRWGELNALVCNAGGGTGPLDGNRPSAIDLDDLDIVLRRNLIGTIATVTAALPALTLGGDGSIITMSSLNGVEPTSDGSYAHYGIAKAAVAHYTRYLAKDLAPRGIRANCVAPGIIATGRLTQRMREAPQANADLKSQLTRVGSPNDIAGLVRYLASPESVYMTGQVLRIDGGV</sequence>
<comment type="similarity">
    <text evidence="1">Belongs to the short-chain dehydrogenases/reductases (SDR) family.</text>
</comment>
<keyword evidence="2" id="KW-0560">Oxidoreductase</keyword>
<dbReference type="PANTHER" id="PTHR42760">
    <property type="entry name" value="SHORT-CHAIN DEHYDROGENASES/REDUCTASES FAMILY MEMBER"/>
    <property type="match status" value="1"/>
</dbReference>
<dbReference type="AlphaFoldDB" id="A0A076EZG3"/>
<keyword evidence="3" id="KW-0614">Plasmid</keyword>
<dbReference type="GO" id="GO:0016616">
    <property type="term" value="F:oxidoreductase activity, acting on the CH-OH group of donors, NAD or NADP as acceptor"/>
    <property type="evidence" value="ECO:0007669"/>
    <property type="project" value="TreeGrafter"/>
</dbReference>
<dbReference type="Proteomes" id="UP000028488">
    <property type="component" value="Plasmid pPDG1"/>
</dbReference>
<dbReference type="EMBL" id="CP008948">
    <property type="protein sequence ID" value="AII10632.1"/>
    <property type="molecule type" value="Genomic_DNA"/>
</dbReference>
<evidence type="ECO:0000256" key="1">
    <source>
        <dbReference type="ARBA" id="ARBA00006484"/>
    </source>
</evidence>
<dbReference type="InterPro" id="IPR036291">
    <property type="entry name" value="NAD(P)-bd_dom_sf"/>
</dbReference>
<dbReference type="RefSeq" id="WP_128642732.1">
    <property type="nucleotide sequence ID" value="NZ_CP008948.1"/>
</dbReference>
<dbReference type="Pfam" id="PF13561">
    <property type="entry name" value="adh_short_C2"/>
    <property type="match status" value="1"/>
</dbReference>
<proteinExistence type="inferred from homology"/>
<dbReference type="CDD" id="cd05233">
    <property type="entry name" value="SDR_c"/>
    <property type="match status" value="1"/>
</dbReference>
<reference evidence="3 4" key="1">
    <citation type="submission" date="2014-07" db="EMBL/GenBank/DDBJ databases">
        <title>Genome Sequence of Rhodococcus opacus Strain R7, a Biodegrader of Mono- and Polycyclic Aromatic Hydrocarbons.</title>
        <authorList>
            <person name="Di Gennaro P."/>
            <person name="Zampolli J."/>
            <person name="Presti I."/>
            <person name="Cappelletti M."/>
            <person name="D'Ursi P."/>
            <person name="Orro A."/>
            <person name="Mezzelani A."/>
            <person name="Milanesi L."/>
        </authorList>
    </citation>
    <scope>NUCLEOTIDE SEQUENCE [LARGE SCALE GENOMIC DNA]</scope>
    <source>
        <strain evidence="3 4">R7</strain>
        <plasmid evidence="3">pPDG1</plasmid>
    </source>
</reference>
<dbReference type="PRINTS" id="PR00081">
    <property type="entry name" value="GDHRDH"/>
</dbReference>
<evidence type="ECO:0000313" key="3">
    <source>
        <dbReference type="EMBL" id="AII10632.1"/>
    </source>
</evidence>
<name>A0A076EZG3_RHOOP</name>
<evidence type="ECO:0000313" key="4">
    <source>
        <dbReference type="Proteomes" id="UP000028488"/>
    </source>
</evidence>
<dbReference type="PRINTS" id="PR00080">
    <property type="entry name" value="SDRFAMILY"/>
</dbReference>